<evidence type="ECO:0000256" key="1">
    <source>
        <dbReference type="SAM" id="MobiDB-lite"/>
    </source>
</evidence>
<dbReference type="AlphaFoldDB" id="A0AAX2J4G6"/>
<gene>
    <name evidence="4" type="ORF">NCTC10529_01099</name>
</gene>
<dbReference type="Gene3D" id="1.20.1270.180">
    <property type="match status" value="1"/>
</dbReference>
<dbReference type="Proteomes" id="UP000248598">
    <property type="component" value="Chromosome 1"/>
</dbReference>
<dbReference type="RefSeq" id="WP_003785735.1">
    <property type="nucleotide sequence ID" value="NZ_CP091518.1"/>
</dbReference>
<accession>A0AAX2J4G6</accession>
<dbReference type="GeneID" id="93262398"/>
<keyword evidence="2" id="KW-0732">Signal</keyword>
<protein>
    <submittedName>
        <fullName evidence="4">Uncharacterized protein conserved in bacteria</fullName>
    </submittedName>
</protein>
<sequence>MKKTVFYTALWAVLSLAACHQDKSAPAASVASAASTASAPAVQVCEHPELAQQIKQSMVQTIGQNDRLMQSENANWLDAVQLTAIANKLDITIDPAQPNLNACQTQVHITLPQDVVAQAKKFAPLLQSADPVVWISDKTTSSNVQFDGNKLVVPFSFTLNNQTIMPSDNTLNNVATLIADALLPASIKAKIEVNGKTMSREQALKKLNEPQEVQAASEPQAVEVAPVSEDIPAPPSPEEMARQAKPAAASAPEILTPPTQPKSRVSQNDINQANRDNAAADQAIKNSWRKISPDIQQTLVAEQRDWESKKNVSCRNAAAKGGSAAESQYLQMQCDTRLTRERVQYLNGYSIE</sequence>
<proteinExistence type="predicted"/>
<feature type="region of interest" description="Disordered" evidence="1">
    <location>
        <begin position="209"/>
        <end position="266"/>
    </location>
</feature>
<feature type="chain" id="PRO_5043791359" evidence="2">
    <location>
        <begin position="21"/>
        <end position="352"/>
    </location>
</feature>
<evidence type="ECO:0000256" key="2">
    <source>
        <dbReference type="SAM" id="SignalP"/>
    </source>
</evidence>
<dbReference type="EMBL" id="LS483426">
    <property type="protein sequence ID" value="SQH24904.1"/>
    <property type="molecule type" value="Genomic_DNA"/>
</dbReference>
<name>A0AAX2J4G6_KINKI</name>
<dbReference type="InterPro" id="IPR009739">
    <property type="entry name" value="LprI-like_N"/>
</dbReference>
<dbReference type="Pfam" id="PF07007">
    <property type="entry name" value="LprI"/>
    <property type="match status" value="1"/>
</dbReference>
<feature type="signal peptide" evidence="2">
    <location>
        <begin position="1"/>
        <end position="20"/>
    </location>
</feature>
<evidence type="ECO:0000313" key="5">
    <source>
        <dbReference type="Proteomes" id="UP000248598"/>
    </source>
</evidence>
<organism evidence="4 5">
    <name type="scientific">Kingella kingae</name>
    <dbReference type="NCBI Taxonomy" id="504"/>
    <lineage>
        <taxon>Bacteria</taxon>
        <taxon>Pseudomonadati</taxon>
        <taxon>Pseudomonadota</taxon>
        <taxon>Betaproteobacteria</taxon>
        <taxon>Neisseriales</taxon>
        <taxon>Neisseriaceae</taxon>
        <taxon>Kingella</taxon>
    </lineage>
</organism>
<reference evidence="4 5" key="1">
    <citation type="submission" date="2018-06" db="EMBL/GenBank/DDBJ databases">
        <authorList>
            <consortium name="Pathogen Informatics"/>
            <person name="Doyle S."/>
        </authorList>
    </citation>
    <scope>NUCLEOTIDE SEQUENCE [LARGE SCALE GENOMIC DNA]</scope>
    <source>
        <strain evidence="4 5">NCTC10529</strain>
    </source>
</reference>
<evidence type="ECO:0000259" key="3">
    <source>
        <dbReference type="Pfam" id="PF07007"/>
    </source>
</evidence>
<feature type="domain" description="Lysozyme inhibitor LprI-like N-terminal" evidence="3">
    <location>
        <begin position="271"/>
        <end position="346"/>
    </location>
</feature>
<dbReference type="PROSITE" id="PS51257">
    <property type="entry name" value="PROKAR_LIPOPROTEIN"/>
    <property type="match status" value="1"/>
</dbReference>
<evidence type="ECO:0000313" key="4">
    <source>
        <dbReference type="EMBL" id="SQH24904.1"/>
    </source>
</evidence>